<dbReference type="InterPro" id="IPR015943">
    <property type="entry name" value="WD40/YVTN_repeat-like_dom_sf"/>
</dbReference>
<proteinExistence type="predicted"/>
<dbReference type="EMBL" id="SUYD01000014">
    <property type="protein sequence ID" value="MBE6267010.1"/>
    <property type="molecule type" value="Genomic_DNA"/>
</dbReference>
<sequence>MPMGINAYDYDFSHFSRINIWRNGNKYLPLHSEINHNYYLKMKNVSKSFLLSMLLYVAVVPTKADDIAKVTVGLTLDSTVVEADCQEFGRRLDDIVITPSQDYMLLKFRDLTKDGKWIKFKGELGAYSLKESKLLWTKPFDYSNSAAICTKDGILTVKNNNKVTMLNSHTGEVIWQSKFYPAKVDDSTHIVLGYAGRLSGKLSAYDLTSGQKLWTVNIPHVKNWGWNHVIREDSLHWLVVADDLNRLNIHTGEVSTYDAKTGVTDVKASLLMGLAMVGGAVAGAMISGSTYVPYYYNPSGMTDSNVINHLYSNVLRNDSLYYFADRQHVVCLDSMMNTVWSYDLPSKTSAFSQIVCDDSTLYMFNLGFGMQDGVRRKKMGRPFIASFDKRTGACRFMNMLSMKKDMVEDAMLTPNGAFMLFDDALAYKRELADSVVTISPWNVEQHGKLSGIITQPVYADYKYHGMFELIASDGIYFPVITEKGDILMVDKELRTADHYPASSLYWPLCMVGDRMCISSYAGGSQNVWLVTLQGVPELKLTIPVHRAGIAGNKLYLHNERALYSIPLN</sequence>
<dbReference type="InterPro" id="IPR018391">
    <property type="entry name" value="PQQ_b-propeller_rpt"/>
</dbReference>
<feature type="domain" description="Pyrrolo-quinoline quinone repeat" evidence="1">
    <location>
        <begin position="122"/>
        <end position="263"/>
    </location>
</feature>
<accession>A0A928BVZ8</accession>
<dbReference type="AlphaFoldDB" id="A0A928BVZ8"/>
<dbReference type="SUPFAM" id="SSF50998">
    <property type="entry name" value="Quinoprotein alcohol dehydrogenase-like"/>
    <property type="match status" value="1"/>
</dbReference>
<evidence type="ECO:0000313" key="3">
    <source>
        <dbReference type="Proteomes" id="UP000763088"/>
    </source>
</evidence>
<dbReference type="SMART" id="SM00564">
    <property type="entry name" value="PQQ"/>
    <property type="match status" value="2"/>
</dbReference>
<name>A0A928BVZ8_XYLRU</name>
<dbReference type="InterPro" id="IPR011047">
    <property type="entry name" value="Quinoprotein_ADH-like_sf"/>
</dbReference>
<reference evidence="2" key="1">
    <citation type="submission" date="2019-04" db="EMBL/GenBank/DDBJ databases">
        <title>Evolution of Biomass-Degrading Anaerobic Consortia Revealed by Metagenomics.</title>
        <authorList>
            <person name="Peng X."/>
        </authorList>
    </citation>
    <scope>NUCLEOTIDE SEQUENCE</scope>
    <source>
        <strain evidence="2">SIG141</strain>
    </source>
</reference>
<dbReference type="Gene3D" id="2.130.10.10">
    <property type="entry name" value="YVTN repeat-like/Quinoprotein amine dehydrogenase"/>
    <property type="match status" value="2"/>
</dbReference>
<dbReference type="InterPro" id="IPR002372">
    <property type="entry name" value="PQQ_rpt_dom"/>
</dbReference>
<gene>
    <name evidence="2" type="ORF">E7102_11210</name>
</gene>
<dbReference type="Proteomes" id="UP000763088">
    <property type="component" value="Unassembled WGS sequence"/>
</dbReference>
<evidence type="ECO:0000313" key="2">
    <source>
        <dbReference type="EMBL" id="MBE6267010.1"/>
    </source>
</evidence>
<dbReference type="Pfam" id="PF13360">
    <property type="entry name" value="PQQ_2"/>
    <property type="match status" value="1"/>
</dbReference>
<comment type="caution">
    <text evidence="2">The sequence shown here is derived from an EMBL/GenBank/DDBJ whole genome shotgun (WGS) entry which is preliminary data.</text>
</comment>
<protein>
    <recommendedName>
        <fullName evidence="1">Pyrrolo-quinoline quinone repeat domain-containing protein</fullName>
    </recommendedName>
</protein>
<evidence type="ECO:0000259" key="1">
    <source>
        <dbReference type="Pfam" id="PF13360"/>
    </source>
</evidence>
<organism evidence="2 3">
    <name type="scientific">Xylanibacter ruminicola</name>
    <name type="common">Prevotella ruminicola</name>
    <dbReference type="NCBI Taxonomy" id="839"/>
    <lineage>
        <taxon>Bacteria</taxon>
        <taxon>Pseudomonadati</taxon>
        <taxon>Bacteroidota</taxon>
        <taxon>Bacteroidia</taxon>
        <taxon>Bacteroidales</taxon>
        <taxon>Prevotellaceae</taxon>
        <taxon>Xylanibacter</taxon>
    </lineage>
</organism>